<proteinExistence type="predicted"/>
<dbReference type="Proteomes" id="UP000032303">
    <property type="component" value="Chromosome 2"/>
</dbReference>
<protein>
    <recommendedName>
        <fullName evidence="3">DUF2787 domain-containing protein</fullName>
    </recommendedName>
</protein>
<dbReference type="EMBL" id="CP005974">
    <property type="protein sequence ID" value="AJR09787.1"/>
    <property type="molecule type" value="Genomic_DNA"/>
</dbReference>
<evidence type="ECO:0000313" key="1">
    <source>
        <dbReference type="EMBL" id="AJR09787.1"/>
    </source>
</evidence>
<dbReference type="KEGG" id="pgb:H744_2c3143"/>
<dbReference type="HOGENOM" id="CLU_119868_0_0_6"/>
<organism evidence="1 2">
    <name type="scientific">Photobacterium gaetbulicola Gung47</name>
    <dbReference type="NCBI Taxonomy" id="658445"/>
    <lineage>
        <taxon>Bacteria</taxon>
        <taxon>Pseudomonadati</taxon>
        <taxon>Pseudomonadota</taxon>
        <taxon>Gammaproteobacteria</taxon>
        <taxon>Vibrionales</taxon>
        <taxon>Vibrionaceae</taxon>
        <taxon>Photobacterium</taxon>
    </lineage>
</organism>
<dbReference type="PATRIC" id="fig|658445.3.peg.5201"/>
<dbReference type="OrthoDB" id="5589278at2"/>
<dbReference type="Pfam" id="PF10980">
    <property type="entry name" value="DUF2787"/>
    <property type="match status" value="1"/>
</dbReference>
<dbReference type="STRING" id="658445.H744_2c3143"/>
<dbReference type="Gene3D" id="3.10.450.430">
    <property type="entry name" value="Protein of unknown function DUF2787"/>
    <property type="match status" value="1"/>
</dbReference>
<dbReference type="InterPro" id="IPR021248">
    <property type="entry name" value="DUF2787"/>
</dbReference>
<gene>
    <name evidence="1" type="ORF">H744_2c3143</name>
</gene>
<dbReference type="AlphaFoldDB" id="A0A0C5WTU3"/>
<accession>A0A0C5WTU3</accession>
<dbReference type="PANTHER" id="PTHR38978">
    <property type="entry name" value="DUF2787 DOMAIN-CONTAINING PROTEIN"/>
    <property type="match status" value="1"/>
</dbReference>
<evidence type="ECO:0000313" key="2">
    <source>
        <dbReference type="Proteomes" id="UP000032303"/>
    </source>
</evidence>
<sequence length="147" mass="16900">MDKPTTKNSLNFKSNQFPISEKLYLSIENAVNQTTPKELPNALTINFRDTTYSAENGGFHPVEIMICRDSDNLWEISYITDFAYSGGPYPELGIELDFNFKHNTFQQMSLATTLLNTRDVIEFYQIWENNFLSYIAIGAFDQVKVSM</sequence>
<evidence type="ECO:0008006" key="3">
    <source>
        <dbReference type="Google" id="ProtNLM"/>
    </source>
</evidence>
<reference evidence="1 2" key="1">
    <citation type="submission" date="2013-05" db="EMBL/GenBank/DDBJ databases">
        <title>Complete genome sequence of the lipase-producing bacterium Photobacterium gaetbulicola Gung47.</title>
        <authorList>
            <person name="Kim Y.-O."/>
        </authorList>
    </citation>
    <scope>NUCLEOTIDE SEQUENCE [LARGE SCALE GENOMIC DNA]</scope>
    <source>
        <strain evidence="1 2">Gung47</strain>
    </source>
</reference>
<dbReference type="PANTHER" id="PTHR38978:SF2">
    <property type="entry name" value="DUF2787 DOMAIN-CONTAINING PROTEIN"/>
    <property type="match status" value="1"/>
</dbReference>
<keyword evidence="2" id="KW-1185">Reference proteome</keyword>
<name>A0A0C5WTU3_9GAMM</name>